<protein>
    <submittedName>
        <fullName evidence="2">Uncharacterized protein</fullName>
    </submittedName>
</protein>
<comment type="caution">
    <text evidence="2">The sequence shown here is derived from an EMBL/GenBank/DDBJ whole genome shotgun (WGS) entry which is preliminary data.</text>
</comment>
<dbReference type="Proteomes" id="UP000735302">
    <property type="component" value="Unassembled WGS sequence"/>
</dbReference>
<evidence type="ECO:0000256" key="1">
    <source>
        <dbReference type="SAM" id="SignalP"/>
    </source>
</evidence>
<feature type="non-terminal residue" evidence="2">
    <location>
        <position position="296"/>
    </location>
</feature>
<evidence type="ECO:0000313" key="3">
    <source>
        <dbReference type="Proteomes" id="UP000735302"/>
    </source>
</evidence>
<proteinExistence type="predicted"/>
<name>A0AAV3ZFB0_9GAST</name>
<reference evidence="2 3" key="1">
    <citation type="journal article" date="2021" name="Elife">
        <title>Chloroplast acquisition without the gene transfer in kleptoplastic sea slugs, Plakobranchus ocellatus.</title>
        <authorList>
            <person name="Maeda T."/>
            <person name="Takahashi S."/>
            <person name="Yoshida T."/>
            <person name="Shimamura S."/>
            <person name="Takaki Y."/>
            <person name="Nagai Y."/>
            <person name="Toyoda A."/>
            <person name="Suzuki Y."/>
            <person name="Arimoto A."/>
            <person name="Ishii H."/>
            <person name="Satoh N."/>
            <person name="Nishiyama T."/>
            <person name="Hasebe M."/>
            <person name="Maruyama T."/>
            <person name="Minagawa J."/>
            <person name="Obokata J."/>
            <person name="Shigenobu S."/>
        </authorList>
    </citation>
    <scope>NUCLEOTIDE SEQUENCE [LARGE SCALE GENOMIC DNA]</scope>
</reference>
<sequence>MYLRAACLIVALALVSAVEEVQDVHAMKVKAFEPGHENNPSDNLKMRCSINATKTNFVSLTKLKLYTSDINDGVNFEALGSITEDKVSYGLTRKEITVEGKYRLDTDYRTKLEITWATPDSGYCLIYKCVATGRDPNNGKLLAIYRTLQTHKRFLPDTSSNILFITQYSAIQMFLRAISLFVAVVLVSAADPIEDPFNAIKIKAFEPGHEDNPGNTLVMRCSIDIDRTNFVNLTKLKFYASDLSDGVNFDTLGSLTKDKITYGLTRKDISVSGKHQDGSEYRSKLEITWVSPDSGY</sequence>
<dbReference type="EMBL" id="BLXT01002372">
    <property type="protein sequence ID" value="GFN93824.1"/>
    <property type="molecule type" value="Genomic_DNA"/>
</dbReference>
<organism evidence="2 3">
    <name type="scientific">Plakobranchus ocellatus</name>
    <dbReference type="NCBI Taxonomy" id="259542"/>
    <lineage>
        <taxon>Eukaryota</taxon>
        <taxon>Metazoa</taxon>
        <taxon>Spiralia</taxon>
        <taxon>Lophotrochozoa</taxon>
        <taxon>Mollusca</taxon>
        <taxon>Gastropoda</taxon>
        <taxon>Heterobranchia</taxon>
        <taxon>Euthyneura</taxon>
        <taxon>Panpulmonata</taxon>
        <taxon>Sacoglossa</taxon>
        <taxon>Placobranchoidea</taxon>
        <taxon>Plakobranchidae</taxon>
        <taxon>Plakobranchus</taxon>
    </lineage>
</organism>
<feature type="chain" id="PRO_5043819897" evidence="1">
    <location>
        <begin position="18"/>
        <end position="296"/>
    </location>
</feature>
<dbReference type="AlphaFoldDB" id="A0AAV3ZFB0"/>
<accession>A0AAV3ZFB0</accession>
<evidence type="ECO:0000313" key="2">
    <source>
        <dbReference type="EMBL" id="GFN93824.1"/>
    </source>
</evidence>
<keyword evidence="1" id="KW-0732">Signal</keyword>
<gene>
    <name evidence="2" type="ORF">PoB_002033000</name>
</gene>
<keyword evidence="3" id="KW-1185">Reference proteome</keyword>
<feature type="signal peptide" evidence="1">
    <location>
        <begin position="1"/>
        <end position="17"/>
    </location>
</feature>